<dbReference type="GO" id="GO:0006526">
    <property type="term" value="P:L-arginine biosynthetic process"/>
    <property type="evidence" value="ECO:0007669"/>
    <property type="project" value="TreeGrafter"/>
</dbReference>
<evidence type="ECO:0000256" key="7">
    <source>
        <dbReference type="ARBA" id="ARBA00022997"/>
    </source>
</evidence>
<dbReference type="NCBIfam" id="TIGR01887">
    <property type="entry name" value="dipeptidaselike"/>
    <property type="match status" value="1"/>
</dbReference>
<dbReference type="PANTHER" id="PTHR43808">
    <property type="entry name" value="ACETYLORNITHINE DEACETYLASE"/>
    <property type="match status" value="1"/>
</dbReference>
<comment type="similarity">
    <text evidence="2">Belongs to the peptidase M20A family.</text>
</comment>
<dbReference type="InterPro" id="IPR001261">
    <property type="entry name" value="ArgE/DapE_CS"/>
</dbReference>
<keyword evidence="6" id="KW-0862">Zinc</keyword>
<dbReference type="GO" id="GO:0008270">
    <property type="term" value="F:zinc ion binding"/>
    <property type="evidence" value="ECO:0007669"/>
    <property type="project" value="InterPro"/>
</dbReference>
<evidence type="ECO:0000256" key="8">
    <source>
        <dbReference type="ARBA" id="ARBA00023049"/>
    </source>
</evidence>
<dbReference type="Pfam" id="PF01546">
    <property type="entry name" value="Peptidase_M20"/>
    <property type="match status" value="1"/>
</dbReference>
<organism evidence="9">
    <name type="scientific">Baileyella intestinalis</name>
    <dbReference type="NCBI Taxonomy" id="2606709"/>
    <lineage>
        <taxon>Bacteria</taxon>
        <taxon>Bacillati</taxon>
        <taxon>Bacillota</taxon>
        <taxon>Clostridia</taxon>
        <taxon>Peptostreptococcales</taxon>
        <taxon>Anaerovoracaceae</taxon>
        <taxon>Baileyella</taxon>
    </lineage>
</organism>
<dbReference type="Gene3D" id="3.40.630.10">
    <property type="entry name" value="Zn peptidases"/>
    <property type="match status" value="1"/>
</dbReference>
<evidence type="ECO:0000256" key="4">
    <source>
        <dbReference type="ARBA" id="ARBA00022723"/>
    </source>
</evidence>
<dbReference type="GO" id="GO:0016805">
    <property type="term" value="F:dipeptidase activity"/>
    <property type="evidence" value="ECO:0007669"/>
    <property type="project" value="UniProtKB-KW"/>
</dbReference>
<dbReference type="GO" id="GO:0006508">
    <property type="term" value="P:proteolysis"/>
    <property type="evidence" value="ECO:0007669"/>
    <property type="project" value="UniProtKB-KW"/>
</dbReference>
<comment type="caution">
    <text evidence="9">The sequence shown here is derived from an EMBL/GenBank/DDBJ whole genome shotgun (WGS) entry which is preliminary data.</text>
</comment>
<keyword evidence="4" id="KW-0479">Metal-binding</keyword>
<dbReference type="AlphaFoldDB" id="A0A6A8M9R3"/>
<dbReference type="GO" id="GO:0008777">
    <property type="term" value="F:acetylornithine deacetylase activity"/>
    <property type="evidence" value="ECO:0007669"/>
    <property type="project" value="TreeGrafter"/>
</dbReference>
<evidence type="ECO:0000256" key="3">
    <source>
        <dbReference type="ARBA" id="ARBA00022670"/>
    </source>
</evidence>
<dbReference type="InterPro" id="IPR036264">
    <property type="entry name" value="Bact_exopeptidase_dim_dom"/>
</dbReference>
<keyword evidence="5" id="KW-0378">Hydrolase</keyword>
<comment type="cofactor">
    <cofactor evidence="1">
        <name>Zn(2+)</name>
        <dbReference type="ChEBI" id="CHEBI:29105"/>
    </cofactor>
</comment>
<gene>
    <name evidence="9" type="primary">pepV</name>
    <name evidence="9" type="ORF">FYJ66_08255</name>
</gene>
<dbReference type="PANTHER" id="PTHR43808:SF31">
    <property type="entry name" value="N-ACETYL-L-CITRULLINE DEACETYLASE"/>
    <property type="match status" value="1"/>
</dbReference>
<keyword evidence="3" id="KW-0645">Protease</keyword>
<evidence type="ECO:0000256" key="6">
    <source>
        <dbReference type="ARBA" id="ARBA00022833"/>
    </source>
</evidence>
<proteinExistence type="inferred from homology"/>
<dbReference type="InterPro" id="IPR002933">
    <property type="entry name" value="Peptidase_M20"/>
</dbReference>
<dbReference type="PROSITE" id="PS00759">
    <property type="entry name" value="ARGE_DAPE_CPG2_2"/>
    <property type="match status" value="1"/>
</dbReference>
<dbReference type="SUPFAM" id="SSF55031">
    <property type="entry name" value="Bacterial exopeptidase dimerisation domain"/>
    <property type="match status" value="1"/>
</dbReference>
<dbReference type="InterPro" id="IPR010964">
    <property type="entry name" value="M20A_pepV-rel"/>
</dbReference>
<dbReference type="EMBL" id="VUNB01000006">
    <property type="protein sequence ID" value="MST69573.1"/>
    <property type="molecule type" value="Genomic_DNA"/>
</dbReference>
<reference evidence="9" key="1">
    <citation type="submission" date="2019-09" db="EMBL/GenBank/DDBJ databases">
        <title>In-depth cultivation of the pig gut microbiome towards novel bacterial diversity and tailored functional studies.</title>
        <authorList>
            <person name="Wylensek D."/>
            <person name="Hitch T.C.A."/>
            <person name="Clavel T."/>
        </authorList>
    </citation>
    <scope>NUCLEOTIDE SEQUENCE</scope>
    <source>
        <strain evidence="9">RF-744-FAT-WT-3</strain>
    </source>
</reference>
<protein>
    <submittedName>
        <fullName evidence="9">Dipeptidase PepV</fullName>
    </submittedName>
</protein>
<evidence type="ECO:0000256" key="2">
    <source>
        <dbReference type="ARBA" id="ARBA00006247"/>
    </source>
</evidence>
<sequence length="479" mass="52706">MDYLEVLDGMKEDMLHTLQDAIKIDSVLAPAVKGEDGQTYPFGAGIQKAYEHMLSVGEEMGFETANYDNYGGHIEFKAPDSEKVETFGITTHLDVVPVGEGWETDPFDPIVKDGWIYGRGTSDDKGPAVAALYAMKAIKEAGITPKKNIRMILGLDEETDKEGMIYYRDHVEKMPELGITPDADFPVVQGEMGILVFDIARKLSGGKAGDGLKFRSMESGVAYNIVSPQAKVVVFSEDQKNYDDIASKAEAFSGKTGYKVTTKKQGKSLVIESFGVQAHGARPQEGLNAISIMMAFLGELDFADPGVNEFTEYYNKYIGFDLEGGKMGPVIHDEPSGNLIFNVGLASGDEDVISVTVNIRYPVTYTDEQVYEVFEKTLEGTEVGFVKKMLEKPVYLPDDDPMVQNLIGAYVDETGDDKTKPLVMGGGTYAKLIPGTLAYGGMFPGDEDRMHQANERLLLDHFYKSARIYARAIYKICCQ</sequence>
<dbReference type="Gene3D" id="3.30.70.360">
    <property type="match status" value="2"/>
</dbReference>
<dbReference type="GO" id="GO:0008237">
    <property type="term" value="F:metallopeptidase activity"/>
    <property type="evidence" value="ECO:0007669"/>
    <property type="project" value="UniProtKB-KW"/>
</dbReference>
<keyword evidence="8" id="KW-0482">Metalloprotease</keyword>
<accession>A0A6A8M9R3</accession>
<dbReference type="NCBIfam" id="NF005591">
    <property type="entry name" value="PRK07318.1"/>
    <property type="match status" value="1"/>
</dbReference>
<dbReference type="SUPFAM" id="SSF53187">
    <property type="entry name" value="Zn-dependent exopeptidases"/>
    <property type="match status" value="1"/>
</dbReference>
<dbReference type="InterPro" id="IPR050072">
    <property type="entry name" value="Peptidase_M20A"/>
</dbReference>
<evidence type="ECO:0000256" key="1">
    <source>
        <dbReference type="ARBA" id="ARBA00001947"/>
    </source>
</evidence>
<name>A0A6A8M9R3_9FIRM</name>
<evidence type="ECO:0000313" key="9">
    <source>
        <dbReference type="EMBL" id="MST69573.1"/>
    </source>
</evidence>
<keyword evidence="7" id="KW-0224">Dipeptidase</keyword>
<evidence type="ECO:0000256" key="5">
    <source>
        <dbReference type="ARBA" id="ARBA00022801"/>
    </source>
</evidence>
<dbReference type="RefSeq" id="WP_154573042.1">
    <property type="nucleotide sequence ID" value="NZ_VUNB01000006.1"/>
</dbReference>